<dbReference type="Pfam" id="PF01367">
    <property type="entry name" value="5_3_exonuc"/>
    <property type="match status" value="1"/>
</dbReference>
<dbReference type="InterPro" id="IPR036397">
    <property type="entry name" value="RNaseH_sf"/>
</dbReference>
<dbReference type="CDD" id="cd09898">
    <property type="entry name" value="H3TH_53EXO"/>
    <property type="match status" value="1"/>
</dbReference>
<name>A0A2H0YTG5_9BACT</name>
<dbReference type="CDD" id="cd09859">
    <property type="entry name" value="PIN_53EXO"/>
    <property type="match status" value="1"/>
</dbReference>
<dbReference type="GO" id="GO:0006302">
    <property type="term" value="P:double-strand break repair"/>
    <property type="evidence" value="ECO:0007669"/>
    <property type="project" value="TreeGrafter"/>
</dbReference>
<comment type="similarity">
    <text evidence="1 16">Belongs to the DNA polymerase type-A family.</text>
</comment>
<dbReference type="InterPro" id="IPR020045">
    <property type="entry name" value="DNA_polI_H3TH"/>
</dbReference>
<dbReference type="Gene3D" id="3.30.70.370">
    <property type="match status" value="1"/>
</dbReference>
<dbReference type="FunFam" id="1.10.150.20:FF:000002">
    <property type="entry name" value="DNA polymerase I"/>
    <property type="match status" value="1"/>
</dbReference>
<evidence type="ECO:0000256" key="5">
    <source>
        <dbReference type="ARBA" id="ARBA00022695"/>
    </source>
</evidence>
<dbReference type="SUPFAM" id="SSF53098">
    <property type="entry name" value="Ribonuclease H-like"/>
    <property type="match status" value="1"/>
</dbReference>
<evidence type="ECO:0000256" key="1">
    <source>
        <dbReference type="ARBA" id="ARBA00007705"/>
    </source>
</evidence>
<dbReference type="GO" id="GO:0008408">
    <property type="term" value="F:3'-5' exonuclease activity"/>
    <property type="evidence" value="ECO:0007669"/>
    <property type="project" value="UniProtKB-UniRule"/>
</dbReference>
<dbReference type="Pfam" id="PF02739">
    <property type="entry name" value="5_3_exonuc_N"/>
    <property type="match status" value="1"/>
</dbReference>
<evidence type="ECO:0000256" key="16">
    <source>
        <dbReference type="RuleBase" id="RU004460"/>
    </source>
</evidence>
<feature type="domain" description="3'-5' exonuclease" evidence="18">
    <location>
        <begin position="324"/>
        <end position="501"/>
    </location>
</feature>
<accession>A0A2H0YTG5</accession>
<keyword evidence="11 16" id="KW-0239">DNA-directed DNA polymerase</keyword>
<evidence type="ECO:0000256" key="14">
    <source>
        <dbReference type="ARBA" id="ARBA00049244"/>
    </source>
</evidence>
<dbReference type="InterPro" id="IPR012337">
    <property type="entry name" value="RNaseH-like_sf"/>
</dbReference>
<evidence type="ECO:0000259" key="19">
    <source>
        <dbReference type="SMART" id="SM00475"/>
    </source>
</evidence>
<dbReference type="Pfam" id="PF00476">
    <property type="entry name" value="DNA_pol_A"/>
    <property type="match status" value="1"/>
</dbReference>
<evidence type="ECO:0000256" key="3">
    <source>
        <dbReference type="ARBA" id="ARBA00020311"/>
    </source>
</evidence>
<comment type="catalytic activity">
    <reaction evidence="14 16">
        <text>DNA(n) + a 2'-deoxyribonucleoside 5'-triphosphate = DNA(n+1) + diphosphate</text>
        <dbReference type="Rhea" id="RHEA:22508"/>
        <dbReference type="Rhea" id="RHEA-COMP:17339"/>
        <dbReference type="Rhea" id="RHEA-COMP:17340"/>
        <dbReference type="ChEBI" id="CHEBI:33019"/>
        <dbReference type="ChEBI" id="CHEBI:61560"/>
        <dbReference type="ChEBI" id="CHEBI:173112"/>
        <dbReference type="EC" id="2.7.7.7"/>
    </reaction>
</comment>
<evidence type="ECO:0000256" key="10">
    <source>
        <dbReference type="ARBA" id="ARBA00022839"/>
    </source>
</evidence>
<dbReference type="InterPro" id="IPR036279">
    <property type="entry name" value="5-3_exonuclease_C_sf"/>
</dbReference>
<evidence type="ECO:0000256" key="11">
    <source>
        <dbReference type="ARBA" id="ARBA00022932"/>
    </source>
</evidence>
<dbReference type="FunFam" id="1.10.150.20:FF:000003">
    <property type="entry name" value="DNA polymerase I"/>
    <property type="match status" value="1"/>
</dbReference>
<dbReference type="NCBIfam" id="TIGR00593">
    <property type="entry name" value="pola"/>
    <property type="match status" value="1"/>
</dbReference>
<sequence length="916" mass="103329">MRNKNKDIFLVIDANSLMHRSFHALPPFSTKDGTIVNAVYGFLSTLLKAVKDFSPKYVVAAFDLPGGTFRHETYTEYKATREKAAQELYDQFPIMKEVLGAMGISILQKEKFEADDIIGTVVQEKRDNAQYIILTSDMDALQLVDDDTSVYRLRKGITDIVLFDEKAVKAKYGLTPSQIVDYKALRGDPSDNIPGVKGIGEKTAVELLQTFHTLDGIYAAVEKKDPRVKAGILMKLHEQKKESYMSQTLARIVRDVPITIDTKDVTWKSYDADATRKVFQKYEFKSLLTRLPNNEKKEPEVKSKKTSGTAVHEPKPHAKTSAAYTLIATDKDFCTFLDALEPQTAFAIDTETTGIDPLQATLLGISIAWKKREAYYLDIAGHSKWLKELKPILENPKSKKFGHNIKYDHHVLREAGIDVHPLSFDTMIASYLIRPGIRQYSLDAVAFKELGYNMQPIEDLIGKGKSQITMDKVPLEQVSWYASEDADYTYQLVKALAPQLAEHDLEKLFDDIEMPLVHVLASMERAGVEIDSVFLSTMEKNMAKKIVALEKQIYAHADHEFNINSPLQLKVILFDELKLSSEGLSKTKTGISTAAAELEKLQGQHPIIDAIMEYREYAKLQSTYVIALPKLINPKTGRVHTSYNQTIAATGRLSSSDPNLQNIPIRTQLGNEIRKAFVAKKGCILLSADYSQVELRIVASLANDEKMIEAFKKGEDIHSRTAAFIFEVPLTEVTKDMRSSAKEVNFGVLYGMGAWGLASRRKISRKKARDFIERYFHVYQGVYEFLEATRVQAQEQGYVETIMGRKRYLPEIYSGMRQVRAQAERMAVNFPVQGTAADILKVAMIEIYRKLDRVSPDTHMILQVHDELVFEVPSADINVVAAFVKKEMESVVDLKVPLITEVSTGKNWGEMEKLQV</sequence>
<dbReference type="GO" id="GO:0003887">
    <property type="term" value="F:DNA-directed DNA polymerase activity"/>
    <property type="evidence" value="ECO:0007669"/>
    <property type="project" value="UniProtKB-UniRule"/>
</dbReference>
<evidence type="ECO:0000256" key="13">
    <source>
        <dbReference type="ARBA" id="ARBA00023204"/>
    </source>
</evidence>
<keyword evidence="12 16" id="KW-0238">DNA-binding</keyword>
<keyword evidence="5 16" id="KW-0548">Nucleotidyltransferase</keyword>
<dbReference type="FunFam" id="1.20.1060.10:FF:000001">
    <property type="entry name" value="DNA polymerase I"/>
    <property type="match status" value="1"/>
</dbReference>
<dbReference type="CDD" id="cd06139">
    <property type="entry name" value="DNA_polA_I_Ecoli_like_exo"/>
    <property type="match status" value="1"/>
</dbReference>
<protein>
    <recommendedName>
        <fullName evidence="3 15">DNA polymerase I</fullName>
        <ecNumber evidence="2 15">2.7.7.7</ecNumber>
    </recommendedName>
</protein>
<keyword evidence="10 16" id="KW-0269">Exonuclease</keyword>
<evidence type="ECO:0000256" key="15">
    <source>
        <dbReference type="NCBIfam" id="TIGR00593"/>
    </source>
</evidence>
<feature type="domain" description="DNA-directed DNA polymerase family A palm" evidence="20">
    <location>
        <begin position="670"/>
        <end position="876"/>
    </location>
</feature>
<evidence type="ECO:0000256" key="17">
    <source>
        <dbReference type="SAM" id="MobiDB-lite"/>
    </source>
</evidence>
<dbReference type="NCBIfam" id="NF004397">
    <property type="entry name" value="PRK05755.1"/>
    <property type="match status" value="1"/>
</dbReference>
<dbReference type="PANTHER" id="PTHR10133">
    <property type="entry name" value="DNA POLYMERASE I"/>
    <property type="match status" value="1"/>
</dbReference>
<dbReference type="SUPFAM" id="SSF47807">
    <property type="entry name" value="5' to 3' exonuclease, C-terminal subdomain"/>
    <property type="match status" value="1"/>
</dbReference>
<dbReference type="AlphaFoldDB" id="A0A2H0YTG5"/>
<dbReference type="SMART" id="SM00474">
    <property type="entry name" value="35EXOc"/>
    <property type="match status" value="1"/>
</dbReference>
<feature type="domain" description="5'-3' exonuclease" evidence="19">
    <location>
        <begin position="5"/>
        <end position="268"/>
    </location>
</feature>
<dbReference type="InterPro" id="IPR001098">
    <property type="entry name" value="DNA-dir_DNA_pol_A_palm_dom"/>
</dbReference>
<dbReference type="PROSITE" id="PS00447">
    <property type="entry name" value="DNA_POLYMERASE_A"/>
    <property type="match status" value="1"/>
</dbReference>
<dbReference type="InterPro" id="IPR043502">
    <property type="entry name" value="DNA/RNA_pol_sf"/>
</dbReference>
<gene>
    <name evidence="16" type="primary">polA</name>
    <name evidence="21" type="ORF">COT25_01290</name>
</gene>
<keyword evidence="7" id="KW-0540">Nuclease</keyword>
<dbReference type="InterPro" id="IPR029060">
    <property type="entry name" value="PIN-like_dom_sf"/>
</dbReference>
<organism evidence="21 22">
    <name type="scientific">Candidatus Kerfeldbacteria bacterium CG08_land_8_20_14_0_20_42_7</name>
    <dbReference type="NCBI Taxonomy" id="2014245"/>
    <lineage>
        <taxon>Bacteria</taxon>
        <taxon>Candidatus Kerfeldiibacteriota</taxon>
    </lineage>
</organism>
<dbReference type="InterPro" id="IPR008918">
    <property type="entry name" value="HhH2"/>
</dbReference>
<dbReference type="SUPFAM" id="SSF88723">
    <property type="entry name" value="PIN domain-like"/>
    <property type="match status" value="1"/>
</dbReference>
<keyword evidence="6 16" id="KW-0235">DNA replication</keyword>
<dbReference type="InterPro" id="IPR002562">
    <property type="entry name" value="3'-5'_exonuclease_dom"/>
</dbReference>
<dbReference type="Gene3D" id="3.30.420.10">
    <property type="entry name" value="Ribonuclease H-like superfamily/Ribonuclease H"/>
    <property type="match status" value="1"/>
</dbReference>
<proteinExistence type="inferred from homology"/>
<evidence type="ECO:0000259" key="18">
    <source>
        <dbReference type="SMART" id="SM00474"/>
    </source>
</evidence>
<dbReference type="EMBL" id="PEXV01000050">
    <property type="protein sequence ID" value="PIS41777.1"/>
    <property type="molecule type" value="Genomic_DNA"/>
</dbReference>
<dbReference type="Gene3D" id="3.40.50.1010">
    <property type="entry name" value="5'-nuclease"/>
    <property type="match status" value="1"/>
</dbReference>
<comment type="caution">
    <text evidence="21">The sequence shown here is derived from an EMBL/GenBank/DDBJ whole genome shotgun (WGS) entry which is preliminary data.</text>
</comment>
<dbReference type="Pfam" id="PF01612">
    <property type="entry name" value="DNA_pol_A_exo1"/>
    <property type="match status" value="1"/>
</dbReference>
<reference evidence="22" key="1">
    <citation type="submission" date="2017-09" db="EMBL/GenBank/DDBJ databases">
        <title>Depth-based differentiation of microbial function through sediment-hosted aquifers and enrichment of novel symbionts in the deep terrestrial subsurface.</title>
        <authorList>
            <person name="Probst A.J."/>
            <person name="Ladd B."/>
            <person name="Jarett J.K."/>
            <person name="Geller-Mcgrath D.E."/>
            <person name="Sieber C.M.K."/>
            <person name="Emerson J.B."/>
            <person name="Anantharaman K."/>
            <person name="Thomas B.C."/>
            <person name="Malmstrom R."/>
            <person name="Stieglmeier M."/>
            <person name="Klingl A."/>
            <person name="Woyke T."/>
            <person name="Ryan C.M."/>
            <person name="Banfield J.F."/>
        </authorList>
    </citation>
    <scope>NUCLEOTIDE SEQUENCE [LARGE SCALE GENOMIC DNA]</scope>
</reference>
<dbReference type="GO" id="GO:0008409">
    <property type="term" value="F:5'-3' exonuclease activity"/>
    <property type="evidence" value="ECO:0007669"/>
    <property type="project" value="UniProtKB-UniRule"/>
</dbReference>
<dbReference type="EC" id="2.7.7.7" evidence="2 15"/>
<evidence type="ECO:0000256" key="9">
    <source>
        <dbReference type="ARBA" id="ARBA00022801"/>
    </source>
</evidence>
<dbReference type="SMART" id="SM00482">
    <property type="entry name" value="POLAc"/>
    <property type="match status" value="1"/>
</dbReference>
<evidence type="ECO:0000313" key="21">
    <source>
        <dbReference type="EMBL" id="PIS41777.1"/>
    </source>
</evidence>
<dbReference type="GO" id="GO:0003677">
    <property type="term" value="F:DNA binding"/>
    <property type="evidence" value="ECO:0007669"/>
    <property type="project" value="UniProtKB-UniRule"/>
</dbReference>
<dbReference type="SMART" id="SM00279">
    <property type="entry name" value="HhH2"/>
    <property type="match status" value="1"/>
</dbReference>
<keyword evidence="4 16" id="KW-0808">Transferase</keyword>
<evidence type="ECO:0000256" key="6">
    <source>
        <dbReference type="ARBA" id="ARBA00022705"/>
    </source>
</evidence>
<comment type="function">
    <text evidence="16">In addition to polymerase activity, this DNA polymerase exhibits 3'-5' and 5'-3' exonuclease activity.</text>
</comment>
<dbReference type="GO" id="GO:0006261">
    <property type="term" value="P:DNA-templated DNA replication"/>
    <property type="evidence" value="ECO:0007669"/>
    <property type="project" value="UniProtKB-UniRule"/>
</dbReference>
<dbReference type="InterPro" id="IPR020046">
    <property type="entry name" value="5-3_exonucl_a-hlix_arch_N"/>
</dbReference>
<evidence type="ECO:0000256" key="12">
    <source>
        <dbReference type="ARBA" id="ARBA00023125"/>
    </source>
</evidence>
<evidence type="ECO:0000256" key="7">
    <source>
        <dbReference type="ARBA" id="ARBA00022722"/>
    </source>
</evidence>
<evidence type="ECO:0000256" key="8">
    <source>
        <dbReference type="ARBA" id="ARBA00022763"/>
    </source>
</evidence>
<evidence type="ECO:0000256" key="2">
    <source>
        <dbReference type="ARBA" id="ARBA00012417"/>
    </source>
</evidence>
<dbReference type="PANTHER" id="PTHR10133:SF27">
    <property type="entry name" value="DNA POLYMERASE NU"/>
    <property type="match status" value="1"/>
</dbReference>
<dbReference type="InterPro" id="IPR002298">
    <property type="entry name" value="DNA_polymerase_A"/>
</dbReference>
<evidence type="ECO:0000313" key="22">
    <source>
        <dbReference type="Proteomes" id="UP000228711"/>
    </source>
</evidence>
<feature type="region of interest" description="Disordered" evidence="17">
    <location>
        <begin position="295"/>
        <end position="315"/>
    </location>
</feature>
<keyword evidence="13 16" id="KW-0234">DNA repair</keyword>
<dbReference type="Gene3D" id="1.10.150.20">
    <property type="entry name" value="5' to 3' exonuclease, C-terminal subdomain"/>
    <property type="match status" value="2"/>
</dbReference>
<dbReference type="PRINTS" id="PR00868">
    <property type="entry name" value="DNAPOLI"/>
</dbReference>
<dbReference type="InterPro" id="IPR018320">
    <property type="entry name" value="DNA_polymerase_1"/>
</dbReference>
<evidence type="ECO:0000256" key="4">
    <source>
        <dbReference type="ARBA" id="ARBA00022679"/>
    </source>
</evidence>
<dbReference type="InterPro" id="IPR002421">
    <property type="entry name" value="5-3_exonuclease"/>
</dbReference>
<dbReference type="Proteomes" id="UP000228711">
    <property type="component" value="Unassembled WGS sequence"/>
</dbReference>
<dbReference type="Gene3D" id="1.20.1060.10">
    <property type="entry name" value="Taq DNA Polymerase, Chain T, domain 4"/>
    <property type="match status" value="1"/>
</dbReference>
<evidence type="ECO:0000259" key="20">
    <source>
        <dbReference type="SMART" id="SM00482"/>
    </source>
</evidence>
<dbReference type="InterPro" id="IPR019760">
    <property type="entry name" value="DNA-dir_DNA_pol_A_CS"/>
</dbReference>
<keyword evidence="9 16" id="KW-0378">Hydrolase</keyword>
<dbReference type="SMART" id="SM00475">
    <property type="entry name" value="53EXOc"/>
    <property type="match status" value="1"/>
</dbReference>
<dbReference type="SUPFAM" id="SSF56672">
    <property type="entry name" value="DNA/RNA polymerases"/>
    <property type="match status" value="1"/>
</dbReference>
<keyword evidence="8 16" id="KW-0227">DNA damage</keyword>
<dbReference type="CDD" id="cd08637">
    <property type="entry name" value="DNA_pol_A_pol_I_C"/>
    <property type="match status" value="1"/>
</dbReference>